<dbReference type="EMBL" id="JAHRIQ010105775">
    <property type="protein sequence ID" value="MEQ2255687.1"/>
    <property type="molecule type" value="Genomic_DNA"/>
</dbReference>
<organism evidence="1 2">
    <name type="scientific">Ilyodon furcidens</name>
    <name type="common">goldbreast splitfin</name>
    <dbReference type="NCBI Taxonomy" id="33524"/>
    <lineage>
        <taxon>Eukaryota</taxon>
        <taxon>Metazoa</taxon>
        <taxon>Chordata</taxon>
        <taxon>Craniata</taxon>
        <taxon>Vertebrata</taxon>
        <taxon>Euteleostomi</taxon>
        <taxon>Actinopterygii</taxon>
        <taxon>Neopterygii</taxon>
        <taxon>Teleostei</taxon>
        <taxon>Neoteleostei</taxon>
        <taxon>Acanthomorphata</taxon>
        <taxon>Ovalentaria</taxon>
        <taxon>Atherinomorphae</taxon>
        <taxon>Cyprinodontiformes</taxon>
        <taxon>Goodeidae</taxon>
        <taxon>Ilyodon</taxon>
    </lineage>
</organism>
<gene>
    <name evidence="1" type="ORF">ILYODFUR_016511</name>
</gene>
<evidence type="ECO:0000313" key="1">
    <source>
        <dbReference type="EMBL" id="MEQ2255687.1"/>
    </source>
</evidence>
<dbReference type="Proteomes" id="UP001482620">
    <property type="component" value="Unassembled WGS sequence"/>
</dbReference>
<evidence type="ECO:0000313" key="2">
    <source>
        <dbReference type="Proteomes" id="UP001482620"/>
    </source>
</evidence>
<proteinExistence type="predicted"/>
<protein>
    <submittedName>
        <fullName evidence="1">Uncharacterized protein</fullName>
    </submittedName>
</protein>
<reference evidence="1 2" key="1">
    <citation type="submission" date="2021-06" db="EMBL/GenBank/DDBJ databases">
        <authorList>
            <person name="Palmer J.M."/>
        </authorList>
    </citation>
    <scope>NUCLEOTIDE SEQUENCE [LARGE SCALE GENOMIC DNA]</scope>
    <source>
        <strain evidence="2">if_2019</strain>
        <tissue evidence="1">Muscle</tissue>
    </source>
</reference>
<keyword evidence="2" id="KW-1185">Reference proteome</keyword>
<comment type="caution">
    <text evidence="1">The sequence shown here is derived from an EMBL/GenBank/DDBJ whole genome shotgun (WGS) entry which is preliminary data.</text>
</comment>
<sequence length="102" mass="11558">MAKEADCLQKAVSKCIHRTLSGRKKCGKIRCTSNSSLERTIKQNPFKKMTQLEQDGPEWNRKLKLSCNLMENDGEQVGVVAENVEPFSLINKINSHFLLLIP</sequence>
<accession>A0ABV0VG18</accession>
<name>A0ABV0VG18_9TELE</name>